<comment type="caution">
    <text evidence="1">The sequence shown here is derived from an EMBL/GenBank/DDBJ whole genome shotgun (WGS) entry which is preliminary data.</text>
</comment>
<gene>
    <name evidence="1" type="ORF">DPEC_G00275550</name>
</gene>
<name>A0ACC2FLP0_DALPE</name>
<evidence type="ECO:0000313" key="2">
    <source>
        <dbReference type="Proteomes" id="UP001157502"/>
    </source>
</evidence>
<evidence type="ECO:0000313" key="1">
    <source>
        <dbReference type="EMBL" id="KAJ7992150.1"/>
    </source>
</evidence>
<accession>A0ACC2FLP0</accession>
<reference evidence="1" key="1">
    <citation type="submission" date="2021-05" db="EMBL/GenBank/DDBJ databases">
        <authorList>
            <person name="Pan Q."/>
            <person name="Jouanno E."/>
            <person name="Zahm M."/>
            <person name="Klopp C."/>
            <person name="Cabau C."/>
            <person name="Louis A."/>
            <person name="Berthelot C."/>
            <person name="Parey E."/>
            <person name="Roest Crollius H."/>
            <person name="Montfort J."/>
            <person name="Robinson-Rechavi M."/>
            <person name="Bouchez O."/>
            <person name="Lampietro C."/>
            <person name="Lopez Roques C."/>
            <person name="Donnadieu C."/>
            <person name="Postlethwait J."/>
            <person name="Bobe J."/>
            <person name="Dillon D."/>
            <person name="Chandos A."/>
            <person name="von Hippel F."/>
            <person name="Guiguen Y."/>
        </authorList>
    </citation>
    <scope>NUCLEOTIDE SEQUENCE</scope>
    <source>
        <strain evidence="1">YG-Jan2019</strain>
    </source>
</reference>
<keyword evidence="2" id="KW-1185">Reference proteome</keyword>
<dbReference type="Proteomes" id="UP001157502">
    <property type="component" value="Chromosome 25"/>
</dbReference>
<organism evidence="1 2">
    <name type="scientific">Dallia pectoralis</name>
    <name type="common">Alaska blackfish</name>
    <dbReference type="NCBI Taxonomy" id="75939"/>
    <lineage>
        <taxon>Eukaryota</taxon>
        <taxon>Metazoa</taxon>
        <taxon>Chordata</taxon>
        <taxon>Craniata</taxon>
        <taxon>Vertebrata</taxon>
        <taxon>Euteleostomi</taxon>
        <taxon>Actinopterygii</taxon>
        <taxon>Neopterygii</taxon>
        <taxon>Teleostei</taxon>
        <taxon>Protacanthopterygii</taxon>
        <taxon>Esociformes</taxon>
        <taxon>Umbridae</taxon>
        <taxon>Dallia</taxon>
    </lineage>
</organism>
<sequence>MYSSKCPRVTEINGNIQRGSEAKGNLLLLRGSLQLRGGRWGLDPQHAVFSQGAGQSCQVQVSRQVDLLNETFLLR</sequence>
<dbReference type="EMBL" id="CM055752">
    <property type="protein sequence ID" value="KAJ7992150.1"/>
    <property type="molecule type" value="Genomic_DNA"/>
</dbReference>
<proteinExistence type="predicted"/>
<protein>
    <submittedName>
        <fullName evidence="1">Uncharacterized protein</fullName>
    </submittedName>
</protein>